<sequence length="559" mass="62938">MPNPFGPYHPIIYVRGFAGTQGEIEDTVGDPYMGFNLGSTKARQVWNGSMRRYYFESPLVRLKDEPIWLADPAKGLYLSEARYDDVYVNGEDLTAPHPSDSTKPLRQDITLPYQSIVILRYYDVASDDFGDGKAHAIEEFAKQLNDLILRLRAQVCRRGGAHPLRIGETVDNGVSEDEFRVYLVSHSMGGLVCRAFLQNPALGKPDARRAVDKFFTYATPHNGIDLRVVRNVPGWSSLGDATNFNRERMKQYFALDRDAESVSEVKNFAPDRIFNLIGTNPADYLVMKGLSSWAVGESSDGLVRMDNATTFGMVGEKRIESPRAYVHRSHSGQYGIVNSEEGFQNLTRFLFGSVRADGFLDVLNVTLPDEVQAAYNRNPDSVRASYRIEIVSSLRGSQWQLHRRVVRENSAIQRTYDQLFPKNIHGVRAWTQDNSPHLFSLFLDPLKSQRRDGSVSFAFDVAVLVPDYEIDGVLWLKRHFEGGYLVRKLVVVEAKVDPAAPVGWTIMYGMQSETPNDASTPANLQIVDGTIQFEIDINSPSTVNPSIVSKLRIIIRNWQ</sequence>
<dbReference type="RefSeq" id="WP_229517767.1">
    <property type="nucleotide sequence ID" value="NZ_AP024958.1"/>
</dbReference>
<keyword evidence="2" id="KW-1185">Reference proteome</keyword>
<evidence type="ECO:0000313" key="2">
    <source>
        <dbReference type="Proteomes" id="UP001319874"/>
    </source>
</evidence>
<evidence type="ECO:0000313" key="1">
    <source>
        <dbReference type="EMBL" id="BCZ84760.1"/>
    </source>
</evidence>
<accession>A0ABN6JVA6</accession>
<proteinExistence type="predicted"/>
<dbReference type="Gene3D" id="3.40.50.1820">
    <property type="entry name" value="alpha/beta hydrolase"/>
    <property type="match status" value="1"/>
</dbReference>
<organism evidence="1 2">
    <name type="scientific">Paraburkholderia terrae</name>
    <dbReference type="NCBI Taxonomy" id="311230"/>
    <lineage>
        <taxon>Bacteria</taxon>
        <taxon>Pseudomonadati</taxon>
        <taxon>Pseudomonadota</taxon>
        <taxon>Betaproteobacteria</taxon>
        <taxon>Burkholderiales</taxon>
        <taxon>Burkholderiaceae</taxon>
        <taxon>Paraburkholderia</taxon>
    </lineage>
</organism>
<gene>
    <name evidence="1" type="ORF">PTKU64_84350</name>
</gene>
<dbReference type="Proteomes" id="UP001319874">
    <property type="component" value="Chromosome 4"/>
</dbReference>
<protein>
    <recommendedName>
        <fullName evidence="3">PGAP1-like protein</fullName>
    </recommendedName>
</protein>
<dbReference type="EMBL" id="AP024958">
    <property type="protein sequence ID" value="BCZ84760.1"/>
    <property type="molecule type" value="Genomic_DNA"/>
</dbReference>
<name>A0ABN6JVA6_9BURK</name>
<evidence type="ECO:0008006" key="3">
    <source>
        <dbReference type="Google" id="ProtNLM"/>
    </source>
</evidence>
<dbReference type="SUPFAM" id="SSF53474">
    <property type="entry name" value="alpha/beta-Hydrolases"/>
    <property type="match status" value="1"/>
</dbReference>
<dbReference type="InterPro" id="IPR029058">
    <property type="entry name" value="AB_hydrolase_fold"/>
</dbReference>
<reference evidence="1 2" key="1">
    <citation type="journal article" date="2022" name="Front. Microbiol.">
        <title>Identification and characterization of a novel class of self-sufficient cytochrome P450 hydroxylase involved in cyclohexanecarboxylate degradation in Paraburkholderia terrae strain KU-64.</title>
        <authorList>
            <person name="Yamamoto T."/>
            <person name="Hasegawa Y."/>
            <person name="Iwaki H."/>
        </authorList>
    </citation>
    <scope>NUCLEOTIDE SEQUENCE [LARGE SCALE GENOMIC DNA]</scope>
    <source>
        <strain evidence="1 2">KU-64</strain>
    </source>
</reference>